<feature type="domain" description="RNA polymerase III subunit Rpc25" evidence="7">
    <location>
        <begin position="69"/>
        <end position="166"/>
    </location>
</feature>
<dbReference type="InterPro" id="IPR012340">
    <property type="entry name" value="NA-bd_OB-fold"/>
</dbReference>
<gene>
    <name evidence="8" type="ORF">SBAD_LOCUS1955</name>
</gene>
<dbReference type="WBParaSite" id="SBAD_0000204901-mRNA-1">
    <property type="protein sequence ID" value="SBAD_0000204901-mRNA-1"/>
    <property type="gene ID" value="SBAD_0000204901"/>
</dbReference>
<sequence length="166" mass="19046">MFMVSKIITTICVPPHRFGEDFEDVIEDLFNEKFANKVILNVGLCIRLFDIYERSVAYVFPGDGAAVTRVSIIFFDNIFIPAEKLPNPSRFREREQLWIWDYPTDDGSVELFMEPGNEVRFRVMEEKFTDVGLNSTASDDNPVERESPYEITGSIGEAGLGCISWW</sequence>
<dbReference type="Pfam" id="PF08292">
    <property type="entry name" value="RNA_pol_Rbc25"/>
    <property type="match status" value="1"/>
</dbReference>
<reference evidence="10" key="1">
    <citation type="submission" date="2016-06" db="UniProtKB">
        <authorList>
            <consortium name="WormBaseParasite"/>
        </authorList>
    </citation>
    <scope>IDENTIFICATION</scope>
</reference>
<dbReference type="InterPro" id="IPR045113">
    <property type="entry name" value="Rpb7-like"/>
</dbReference>
<protein>
    <submittedName>
        <fullName evidence="10">RNA_pol_Rbc25 domain-containing protein</fullName>
    </submittedName>
</protein>
<dbReference type="Gene3D" id="2.40.50.140">
    <property type="entry name" value="Nucleic acid-binding proteins"/>
    <property type="match status" value="1"/>
</dbReference>
<keyword evidence="3" id="KW-0240">DNA-directed RNA polymerase</keyword>
<evidence type="ECO:0000259" key="7">
    <source>
        <dbReference type="Pfam" id="PF08292"/>
    </source>
</evidence>
<dbReference type="InterPro" id="IPR036898">
    <property type="entry name" value="RNA_pol_Rpb7-like_N_sf"/>
</dbReference>
<evidence type="ECO:0000256" key="2">
    <source>
        <dbReference type="ARBA" id="ARBA00009307"/>
    </source>
</evidence>
<comment type="similarity">
    <text evidence="2">Belongs to the eukaryotic RPB7/RPC8 RNA polymerase subunit family.</text>
</comment>
<dbReference type="AlphaFoldDB" id="A0A183IEB1"/>
<dbReference type="InterPro" id="IPR005576">
    <property type="entry name" value="Rpb7-like_N"/>
</dbReference>
<evidence type="ECO:0000313" key="10">
    <source>
        <dbReference type="WBParaSite" id="SBAD_0000204901-mRNA-1"/>
    </source>
</evidence>
<feature type="domain" description="RNA polymerase Rpb7-like N-terminal" evidence="6">
    <location>
        <begin position="10"/>
        <end position="64"/>
    </location>
</feature>
<evidence type="ECO:0000256" key="3">
    <source>
        <dbReference type="ARBA" id="ARBA00022478"/>
    </source>
</evidence>
<evidence type="ECO:0000313" key="8">
    <source>
        <dbReference type="EMBL" id="VDO96013.1"/>
    </source>
</evidence>
<organism evidence="10">
    <name type="scientific">Soboliphyme baturini</name>
    <dbReference type="NCBI Taxonomy" id="241478"/>
    <lineage>
        <taxon>Eukaryota</taxon>
        <taxon>Metazoa</taxon>
        <taxon>Ecdysozoa</taxon>
        <taxon>Nematoda</taxon>
        <taxon>Enoplea</taxon>
        <taxon>Dorylaimia</taxon>
        <taxon>Dioctophymatida</taxon>
        <taxon>Dioctophymatoidea</taxon>
        <taxon>Soboliphymatidae</taxon>
        <taxon>Soboliphyme</taxon>
    </lineage>
</organism>
<dbReference type="PANTHER" id="PTHR12709:SF1">
    <property type="entry name" value="DNA-DIRECTED RNA POLYMERASE III SUBUNIT RPC8"/>
    <property type="match status" value="1"/>
</dbReference>
<dbReference type="OrthoDB" id="10256606at2759"/>
<keyword evidence="5" id="KW-0539">Nucleus</keyword>
<comment type="subcellular location">
    <subcellularLocation>
        <location evidence="1">Nucleus</location>
    </subcellularLocation>
</comment>
<evidence type="ECO:0000256" key="1">
    <source>
        <dbReference type="ARBA" id="ARBA00004123"/>
    </source>
</evidence>
<evidence type="ECO:0000313" key="9">
    <source>
        <dbReference type="Proteomes" id="UP000270296"/>
    </source>
</evidence>
<keyword evidence="9" id="KW-1185">Reference proteome</keyword>
<evidence type="ECO:0000256" key="4">
    <source>
        <dbReference type="ARBA" id="ARBA00023163"/>
    </source>
</evidence>
<dbReference type="GO" id="GO:0005666">
    <property type="term" value="C:RNA polymerase III complex"/>
    <property type="evidence" value="ECO:0007669"/>
    <property type="project" value="TreeGrafter"/>
</dbReference>
<accession>A0A183IEB1</accession>
<evidence type="ECO:0000259" key="6">
    <source>
        <dbReference type="Pfam" id="PF03876"/>
    </source>
</evidence>
<name>A0A183IEB1_9BILA</name>
<dbReference type="GO" id="GO:0006384">
    <property type="term" value="P:transcription initiation at RNA polymerase III promoter"/>
    <property type="evidence" value="ECO:0007669"/>
    <property type="project" value="TreeGrafter"/>
</dbReference>
<dbReference type="SUPFAM" id="SSF50249">
    <property type="entry name" value="Nucleic acid-binding proteins"/>
    <property type="match status" value="1"/>
</dbReference>
<dbReference type="InterPro" id="IPR013238">
    <property type="entry name" value="RNA_pol_III_Rbc25"/>
</dbReference>
<dbReference type="SUPFAM" id="SSF88798">
    <property type="entry name" value="N-terminal, heterodimerisation domain of RBP7 (RpoE)"/>
    <property type="match status" value="1"/>
</dbReference>
<keyword evidence="4" id="KW-0804">Transcription</keyword>
<dbReference type="Proteomes" id="UP000270296">
    <property type="component" value="Unassembled WGS sequence"/>
</dbReference>
<dbReference type="Pfam" id="PF03876">
    <property type="entry name" value="SHS2_Rpb7-N"/>
    <property type="match status" value="1"/>
</dbReference>
<dbReference type="PANTHER" id="PTHR12709">
    <property type="entry name" value="DNA-DIRECTED RNA POLYMERASE II, III"/>
    <property type="match status" value="1"/>
</dbReference>
<dbReference type="EMBL" id="UZAM01007021">
    <property type="protein sequence ID" value="VDO96013.1"/>
    <property type="molecule type" value="Genomic_DNA"/>
</dbReference>
<evidence type="ECO:0000256" key="5">
    <source>
        <dbReference type="ARBA" id="ARBA00023242"/>
    </source>
</evidence>
<reference evidence="8 9" key="2">
    <citation type="submission" date="2018-11" db="EMBL/GenBank/DDBJ databases">
        <authorList>
            <consortium name="Pathogen Informatics"/>
        </authorList>
    </citation>
    <scope>NUCLEOTIDE SEQUENCE [LARGE SCALE GENOMIC DNA]</scope>
</reference>
<proteinExistence type="inferred from homology"/>